<protein>
    <recommendedName>
        <fullName evidence="1">ATP-dependent helicase C-terminal domain-containing protein</fullName>
    </recommendedName>
</protein>
<dbReference type="GO" id="GO:0005524">
    <property type="term" value="F:ATP binding"/>
    <property type="evidence" value="ECO:0007669"/>
    <property type="project" value="InterPro"/>
</dbReference>
<dbReference type="InterPro" id="IPR006555">
    <property type="entry name" value="ATP-dep_Helicase_C"/>
</dbReference>
<evidence type="ECO:0000259" key="1">
    <source>
        <dbReference type="SMART" id="SM00491"/>
    </source>
</evidence>
<dbReference type="AlphaFoldDB" id="A0A0F9HAJ0"/>
<dbReference type="PANTHER" id="PTHR11472:SF34">
    <property type="entry name" value="REGULATOR OF TELOMERE ELONGATION HELICASE 1"/>
    <property type="match status" value="1"/>
</dbReference>
<dbReference type="Gene3D" id="3.40.50.300">
    <property type="entry name" value="P-loop containing nucleotide triphosphate hydrolases"/>
    <property type="match status" value="1"/>
</dbReference>
<evidence type="ECO:0000313" key="2">
    <source>
        <dbReference type="EMBL" id="KKL72112.1"/>
    </source>
</evidence>
<feature type="domain" description="ATP-dependent helicase C-terminal" evidence="1">
    <location>
        <begin position="261"/>
        <end position="381"/>
    </location>
</feature>
<sequence length="414" mass="49028">MESDIAVLTFAMLITNTYLSGESHFSARNLLIIDECHSLESQIAGMFAGFTLSSSTLPKFKPEEQVYQKEMNEELEKDLPRSGRIKDYLPFFNKFESFTQKWLPLCANERERDKLTNLSRKIDYMLLEIDEGRKWVIDIPKYKNYSKKLGPRKFKPILVDKFLQRKVWSQSNKIILSSATIPFRDNIHAWLKRIGLEEMKYEFYSVPMSFPLWNRQIITSCMGGKMTRKEENKNWEGNVNIIKEIIKKHDGEKGVIHTQSYERARRLYYELNASNTFLHDKGELEGDLIEEWIKTNKMVLISPSIKEGVDLKDELCRFQILLKVPYPNIKDSRVEYLLNKKKDWKWYNNEAIKDIVQMYGRAVRSSNDYAKFYIIDGSFNNLSRKGFPQWFLDAIVDSKERFQRNDNLKLRDFF</sequence>
<dbReference type="GO" id="GO:0003678">
    <property type="term" value="F:DNA helicase activity"/>
    <property type="evidence" value="ECO:0007669"/>
    <property type="project" value="TreeGrafter"/>
</dbReference>
<accession>A0A0F9HAJ0</accession>
<dbReference type="GO" id="GO:0006139">
    <property type="term" value="P:nucleobase-containing compound metabolic process"/>
    <property type="evidence" value="ECO:0007669"/>
    <property type="project" value="InterPro"/>
</dbReference>
<organism evidence="2">
    <name type="scientific">marine sediment metagenome</name>
    <dbReference type="NCBI Taxonomy" id="412755"/>
    <lineage>
        <taxon>unclassified sequences</taxon>
        <taxon>metagenomes</taxon>
        <taxon>ecological metagenomes</taxon>
    </lineage>
</organism>
<proteinExistence type="predicted"/>
<comment type="caution">
    <text evidence="2">The sequence shown here is derived from an EMBL/GenBank/DDBJ whole genome shotgun (WGS) entry which is preliminary data.</text>
</comment>
<dbReference type="GO" id="GO:0016818">
    <property type="term" value="F:hydrolase activity, acting on acid anhydrides, in phosphorus-containing anhydrides"/>
    <property type="evidence" value="ECO:0007669"/>
    <property type="project" value="InterPro"/>
</dbReference>
<dbReference type="InterPro" id="IPR045028">
    <property type="entry name" value="DinG/Rad3-like"/>
</dbReference>
<dbReference type="EMBL" id="LAZR01025373">
    <property type="protein sequence ID" value="KKL72112.1"/>
    <property type="molecule type" value="Genomic_DNA"/>
</dbReference>
<dbReference type="PANTHER" id="PTHR11472">
    <property type="entry name" value="DNA REPAIR DEAD HELICASE RAD3/XP-D SUBFAMILY MEMBER"/>
    <property type="match status" value="1"/>
</dbReference>
<name>A0A0F9HAJ0_9ZZZZ</name>
<dbReference type="InterPro" id="IPR027417">
    <property type="entry name" value="P-loop_NTPase"/>
</dbReference>
<dbReference type="SMART" id="SM00491">
    <property type="entry name" value="HELICc2"/>
    <property type="match status" value="1"/>
</dbReference>
<reference evidence="2" key="1">
    <citation type="journal article" date="2015" name="Nature">
        <title>Complex archaea that bridge the gap between prokaryotes and eukaryotes.</title>
        <authorList>
            <person name="Spang A."/>
            <person name="Saw J.H."/>
            <person name="Jorgensen S.L."/>
            <person name="Zaremba-Niedzwiedzka K."/>
            <person name="Martijn J."/>
            <person name="Lind A.E."/>
            <person name="van Eijk R."/>
            <person name="Schleper C."/>
            <person name="Guy L."/>
            <person name="Ettema T.J."/>
        </authorList>
    </citation>
    <scope>NUCLEOTIDE SEQUENCE</scope>
</reference>
<dbReference type="GO" id="GO:0003676">
    <property type="term" value="F:nucleic acid binding"/>
    <property type="evidence" value="ECO:0007669"/>
    <property type="project" value="InterPro"/>
</dbReference>
<dbReference type="SUPFAM" id="SSF52540">
    <property type="entry name" value="P-loop containing nucleoside triphosphate hydrolases"/>
    <property type="match status" value="1"/>
</dbReference>
<gene>
    <name evidence="2" type="ORF">LCGC14_2088170</name>
</gene>
<dbReference type="Pfam" id="PF13307">
    <property type="entry name" value="Helicase_C_2"/>
    <property type="match status" value="1"/>
</dbReference>